<dbReference type="GO" id="GO:0008168">
    <property type="term" value="F:methyltransferase activity"/>
    <property type="evidence" value="ECO:0007669"/>
    <property type="project" value="UniProtKB-KW"/>
</dbReference>
<dbReference type="PIRSF" id="PIRSF003085">
    <property type="entry name" value="CMAS"/>
    <property type="match status" value="1"/>
</dbReference>
<dbReference type="HOGENOM" id="CLU_026434_6_2_11"/>
<evidence type="ECO:0000256" key="4">
    <source>
        <dbReference type="ARBA" id="ARBA00022691"/>
    </source>
</evidence>
<dbReference type="Gene3D" id="3.40.50.150">
    <property type="entry name" value="Vaccinia Virus protein VP39"/>
    <property type="match status" value="1"/>
</dbReference>
<dbReference type="GO" id="GO:0008610">
    <property type="term" value="P:lipid biosynthetic process"/>
    <property type="evidence" value="ECO:0007669"/>
    <property type="project" value="InterPro"/>
</dbReference>
<keyword evidence="5" id="KW-0443">Lipid metabolism</keyword>
<dbReference type="KEGG" id="car:cauri_0436"/>
<accession>C3PL29</accession>
<sequence length="452" mass="50934">MAVLDLPDTEPKEVCNFMSKRFTPMTVAEIIDTFVPSPNPFRWEAFDGSSTGPADAQFTVRINNLQGLAYIATHPGDVGFARAYVTDGITVEGEHPAHPYGIFDALHAMYDKFSRPGAKALARVARSLASLGAFQIQPVPEVERASWLRRKLHEGLSKHSKERDADVISDHYDVGNDFYELFLGDSMTYTCAYYPSPDAMLDEAQENKYRLIFDKLRLKEGDRHLDVGCGWGGMVRYAAKRGVKSLGVTLSKEQAEWGQAKIKEEGLEDLAEIRFLDYRDVTEEGFDAISAIGLLEHIGVKNYPSFFSFLHGKLKPGGVMLNHCITYPDNHKTPKGGFIDRYIFPDGELSGSGTITKCMQDVGFEVVHTESLRFDYMRTLHDWCENLKENWEEACSLVGLPTARLWAIYMAGSEWGFEHNIINLYHFVGVKLGEAGSRAGVPERRWWEDSRF</sequence>
<name>C3PL29_CORA7</name>
<dbReference type="eggNOG" id="COG2230">
    <property type="taxonomic scope" value="Bacteria"/>
</dbReference>
<dbReference type="InterPro" id="IPR003333">
    <property type="entry name" value="CMAS"/>
</dbReference>
<dbReference type="GO" id="GO:0032259">
    <property type="term" value="P:methylation"/>
    <property type="evidence" value="ECO:0007669"/>
    <property type="project" value="UniProtKB-KW"/>
</dbReference>
<keyword evidence="2" id="KW-0489">Methyltransferase</keyword>
<dbReference type="SUPFAM" id="SSF53335">
    <property type="entry name" value="S-adenosyl-L-methionine-dependent methyltransferases"/>
    <property type="match status" value="1"/>
</dbReference>
<dbReference type="Pfam" id="PF02353">
    <property type="entry name" value="CMAS"/>
    <property type="match status" value="1"/>
</dbReference>
<evidence type="ECO:0000256" key="1">
    <source>
        <dbReference type="ARBA" id="ARBA00010815"/>
    </source>
</evidence>
<comment type="similarity">
    <text evidence="1">Belongs to the CFA/CMAS family.</text>
</comment>
<dbReference type="PANTHER" id="PTHR43667:SF1">
    <property type="entry name" value="CYCLOPROPANE-FATTY-ACYL-PHOSPHOLIPID SYNTHASE"/>
    <property type="match status" value="1"/>
</dbReference>
<keyword evidence="7" id="KW-1185">Reference proteome</keyword>
<keyword evidence="4" id="KW-0949">S-adenosyl-L-methionine</keyword>
<dbReference type="PANTHER" id="PTHR43667">
    <property type="entry name" value="CYCLOPROPANE-FATTY-ACYL-PHOSPHOLIPID SYNTHASE"/>
    <property type="match status" value="1"/>
</dbReference>
<gene>
    <name evidence="6" type="primary">cma</name>
    <name evidence="6" type="ordered locus">cauri_0436</name>
</gene>
<dbReference type="EMBL" id="CP001601">
    <property type="protein sequence ID" value="ACP32033.1"/>
    <property type="molecule type" value="Genomic_DNA"/>
</dbReference>
<dbReference type="InterPro" id="IPR050723">
    <property type="entry name" value="CFA/CMAS"/>
</dbReference>
<reference evidence="6 7" key="1">
    <citation type="journal article" date="2010" name="BMC Genomics">
        <title>Complete genome sequence and lifestyle of black-pigmented Corynebacterium aurimucosum ATCC 700975 (formerly C. nigricans CN-1) isolated from a vaginal swab of a woman with spontaneous abortion.</title>
        <authorList>
            <person name="Trost E."/>
            <person name="Gotker S."/>
            <person name="Schneider J."/>
            <person name="Schneiker-Bekel S."/>
            <person name="Szczepanowski R."/>
            <person name="Tilker A."/>
            <person name="Viehoever P."/>
            <person name="Arnold W."/>
            <person name="Bekel T."/>
            <person name="Blom J."/>
            <person name="Gartemann K.H."/>
            <person name="Linke B."/>
            <person name="Goesmann A."/>
            <person name="Puhler A."/>
            <person name="Shukla S.K."/>
            <person name="Tauch A."/>
        </authorList>
    </citation>
    <scope>NUCLEOTIDE SEQUENCE [LARGE SCALE GENOMIC DNA]</scope>
    <source>
        <strain evidence="7">ATCC 700975 / DSM 44827 / CIP 107346 / CN-1</strain>
    </source>
</reference>
<evidence type="ECO:0000313" key="6">
    <source>
        <dbReference type="EMBL" id="ACP32033.1"/>
    </source>
</evidence>
<dbReference type="STRING" id="548476.cauri_0436"/>
<dbReference type="InterPro" id="IPR029063">
    <property type="entry name" value="SAM-dependent_MTases_sf"/>
</dbReference>
<organism evidence="6 7">
    <name type="scientific">Corynebacterium aurimucosum (strain ATCC 700975 / DSM 44827 / CIP 107346 / CN-1)</name>
    <name type="common">Corynebacterium nigricans</name>
    <dbReference type="NCBI Taxonomy" id="548476"/>
    <lineage>
        <taxon>Bacteria</taxon>
        <taxon>Bacillati</taxon>
        <taxon>Actinomycetota</taxon>
        <taxon>Actinomycetes</taxon>
        <taxon>Mycobacteriales</taxon>
        <taxon>Corynebacteriaceae</taxon>
        <taxon>Corynebacterium</taxon>
    </lineage>
</organism>
<dbReference type="AlphaFoldDB" id="C3PL29"/>
<dbReference type="CDD" id="cd02440">
    <property type="entry name" value="AdoMet_MTases"/>
    <property type="match status" value="1"/>
</dbReference>
<dbReference type="Proteomes" id="UP000002077">
    <property type="component" value="Chromosome"/>
</dbReference>
<evidence type="ECO:0000313" key="7">
    <source>
        <dbReference type="Proteomes" id="UP000002077"/>
    </source>
</evidence>
<evidence type="ECO:0000256" key="2">
    <source>
        <dbReference type="ARBA" id="ARBA00022603"/>
    </source>
</evidence>
<proteinExistence type="inferred from homology"/>
<protein>
    <submittedName>
        <fullName evidence="6">Putative cyclopropane-fatty-acyl-phospholipid synthase</fullName>
    </submittedName>
</protein>
<evidence type="ECO:0000256" key="5">
    <source>
        <dbReference type="ARBA" id="ARBA00023098"/>
    </source>
</evidence>
<evidence type="ECO:0000256" key="3">
    <source>
        <dbReference type="ARBA" id="ARBA00022679"/>
    </source>
</evidence>
<keyword evidence="3" id="KW-0808">Transferase</keyword>